<keyword evidence="5" id="KW-1185">Reference proteome</keyword>
<evidence type="ECO:0000256" key="2">
    <source>
        <dbReference type="ARBA" id="ARBA00011741"/>
    </source>
</evidence>
<dbReference type="InterPro" id="IPR008792">
    <property type="entry name" value="PQQD"/>
</dbReference>
<dbReference type="Gene3D" id="1.10.10.1150">
    <property type="entry name" value="Coenzyme PQQ synthesis protein D (PqqD)"/>
    <property type="match status" value="1"/>
</dbReference>
<dbReference type="InterPro" id="IPR022479">
    <property type="entry name" value="PqqD_bac"/>
</dbReference>
<sequence>MIGADDIPVIPRGVRMQFDRVRDRWVLLAPERTVALDEIGRAILSEIDGARSFGQITAGLAARYAAPEDQIAADSRGFLGALVERRFIEVRK</sequence>
<dbReference type="UniPathway" id="UPA00539"/>
<keyword evidence="3" id="KW-0884">PQQ biosynthesis</keyword>
<proteinExistence type="predicted"/>
<evidence type="ECO:0000313" key="5">
    <source>
        <dbReference type="Proteomes" id="UP000466730"/>
    </source>
</evidence>
<organism evidence="4 5">
    <name type="scientific">Rhodovulum strictum</name>
    <dbReference type="NCBI Taxonomy" id="58314"/>
    <lineage>
        <taxon>Bacteria</taxon>
        <taxon>Pseudomonadati</taxon>
        <taxon>Pseudomonadota</taxon>
        <taxon>Alphaproteobacteria</taxon>
        <taxon>Rhodobacterales</taxon>
        <taxon>Paracoccaceae</taxon>
        <taxon>Rhodovulum</taxon>
    </lineage>
</organism>
<dbReference type="GO" id="GO:0048038">
    <property type="term" value="F:quinone binding"/>
    <property type="evidence" value="ECO:0007669"/>
    <property type="project" value="InterPro"/>
</dbReference>
<evidence type="ECO:0000313" key="4">
    <source>
        <dbReference type="EMBL" id="MRH21814.1"/>
    </source>
</evidence>
<dbReference type="InterPro" id="IPR041881">
    <property type="entry name" value="PqqD_sf"/>
</dbReference>
<dbReference type="AlphaFoldDB" id="A0A844BBI7"/>
<dbReference type="NCBIfam" id="TIGR03859">
    <property type="entry name" value="PQQ_PqqD"/>
    <property type="match status" value="1"/>
</dbReference>
<dbReference type="OrthoDB" id="7995890at2"/>
<dbReference type="Proteomes" id="UP000466730">
    <property type="component" value="Unassembled WGS sequence"/>
</dbReference>
<evidence type="ECO:0000256" key="1">
    <source>
        <dbReference type="ARBA" id="ARBA00004886"/>
    </source>
</evidence>
<gene>
    <name evidence="4" type="primary">pqqD</name>
    <name evidence="4" type="ORF">GH815_12485</name>
</gene>
<comment type="caution">
    <text evidence="4">The sequence shown here is derived from an EMBL/GenBank/DDBJ whole genome shotgun (WGS) entry which is preliminary data.</text>
</comment>
<dbReference type="RefSeq" id="WP_153749110.1">
    <property type="nucleotide sequence ID" value="NZ_BAAADI010000006.1"/>
</dbReference>
<evidence type="ECO:0000256" key="3">
    <source>
        <dbReference type="ARBA" id="ARBA00022905"/>
    </source>
</evidence>
<protein>
    <submittedName>
        <fullName evidence="4">Pyrroloquinoline quinone biosynthesis peptide chaperone PqqD</fullName>
    </submittedName>
</protein>
<name>A0A844BBI7_9RHOB</name>
<reference evidence="4 5" key="1">
    <citation type="submission" date="2019-11" db="EMBL/GenBank/DDBJ databases">
        <title>Draft Whole-Genome sequence of the marine photosynthetic bacterium Rhodovulum strictum DSM 11289.</title>
        <authorList>
            <person name="Kyndt J.A."/>
            <person name="Meyer T.E."/>
        </authorList>
    </citation>
    <scope>NUCLEOTIDE SEQUENCE [LARGE SCALE GENOMIC DNA]</scope>
    <source>
        <strain evidence="4 5">DSM 11289</strain>
    </source>
</reference>
<comment type="subunit">
    <text evidence="2">Monomer. Interacts with PqqE.</text>
</comment>
<accession>A0A844BBI7</accession>
<dbReference type="GO" id="GO:0018189">
    <property type="term" value="P:pyrroloquinoline quinone biosynthetic process"/>
    <property type="evidence" value="ECO:0007669"/>
    <property type="project" value="UniProtKB-UniPathway"/>
</dbReference>
<dbReference type="Pfam" id="PF05402">
    <property type="entry name" value="PqqD"/>
    <property type="match status" value="1"/>
</dbReference>
<comment type="pathway">
    <text evidence="1">Cofactor biosynthesis; pyrroloquinoline quinone biosynthesis.</text>
</comment>
<dbReference type="EMBL" id="WJPO01000020">
    <property type="protein sequence ID" value="MRH21814.1"/>
    <property type="molecule type" value="Genomic_DNA"/>
</dbReference>